<evidence type="ECO:0000313" key="3">
    <source>
        <dbReference type="EMBL" id="MBB5107426.1"/>
    </source>
</evidence>
<dbReference type="RefSeq" id="WP_229879250.1">
    <property type="nucleotide sequence ID" value="NZ_BMSQ01000013.1"/>
</dbReference>
<protein>
    <recommendedName>
        <fullName evidence="2">eCIS core domain-containing protein</fullName>
    </recommendedName>
</protein>
<keyword evidence="4" id="KW-1185">Reference proteome</keyword>
<sequence>MTIQRLAGNGAVARLLEEERHAHGPGCGHGGAQEGGATDHQALINDAFNSPTSSLPGPLIARAESFYQNNFSAARFHTGPVAQRAIEAMGARAMTIGAHVFLPPGATQDLSLIGHEFSHLDKNFRNQPETGVDNGSGMPVTDPNQSSERTADVEGDAFAAGWETAPSVTVQRAAADGADHMAPGRSAPVRRAARDDLMDLDSAEEFGSSDLEELAHMADAAPLERIRE</sequence>
<proteinExistence type="predicted"/>
<feature type="domain" description="eCIS core" evidence="2">
    <location>
        <begin position="55"/>
        <end position="123"/>
    </location>
</feature>
<evidence type="ECO:0000313" key="4">
    <source>
        <dbReference type="Proteomes" id="UP000549009"/>
    </source>
</evidence>
<reference evidence="3 4" key="1">
    <citation type="submission" date="2020-08" db="EMBL/GenBank/DDBJ databases">
        <title>Genomic Encyclopedia of Type Strains, Phase III (KMG-III): the genomes of soil and plant-associated and newly described type strains.</title>
        <authorList>
            <person name="Whitman W."/>
        </authorList>
    </citation>
    <scope>NUCLEOTIDE SEQUENCE [LARGE SCALE GENOMIC DNA]</scope>
    <source>
        <strain evidence="3 4">CECT 3146</strain>
    </source>
</reference>
<dbReference type="AlphaFoldDB" id="A0A7W8EX51"/>
<name>A0A7W8EX51_STRST</name>
<dbReference type="InterPro" id="IPR025295">
    <property type="entry name" value="eCIS_core_dom"/>
</dbReference>
<evidence type="ECO:0000259" key="2">
    <source>
        <dbReference type="Pfam" id="PF13699"/>
    </source>
</evidence>
<gene>
    <name evidence="3" type="ORF">FHS40_006543</name>
</gene>
<feature type="region of interest" description="Disordered" evidence="1">
    <location>
        <begin position="174"/>
        <end position="196"/>
    </location>
</feature>
<dbReference type="EMBL" id="JACHJD010000013">
    <property type="protein sequence ID" value="MBB5107426.1"/>
    <property type="molecule type" value="Genomic_DNA"/>
</dbReference>
<feature type="region of interest" description="Disordered" evidence="1">
    <location>
        <begin position="125"/>
        <end position="151"/>
    </location>
</feature>
<comment type="caution">
    <text evidence="3">The sequence shown here is derived from an EMBL/GenBank/DDBJ whole genome shotgun (WGS) entry which is preliminary data.</text>
</comment>
<dbReference type="Proteomes" id="UP000549009">
    <property type="component" value="Unassembled WGS sequence"/>
</dbReference>
<organism evidence="3 4">
    <name type="scientific">Streptomyces spectabilis</name>
    <dbReference type="NCBI Taxonomy" id="68270"/>
    <lineage>
        <taxon>Bacteria</taxon>
        <taxon>Bacillati</taxon>
        <taxon>Actinomycetota</taxon>
        <taxon>Actinomycetes</taxon>
        <taxon>Kitasatosporales</taxon>
        <taxon>Streptomycetaceae</taxon>
        <taxon>Streptomyces</taxon>
    </lineage>
</organism>
<evidence type="ECO:0000256" key="1">
    <source>
        <dbReference type="SAM" id="MobiDB-lite"/>
    </source>
</evidence>
<accession>A0A7W8EX51</accession>
<dbReference type="Pfam" id="PF13699">
    <property type="entry name" value="eCIS_core"/>
    <property type="match status" value="1"/>
</dbReference>